<gene>
    <name evidence="11" type="primary">LOC130467084</name>
</gene>
<organism evidence="10 11">
    <name type="scientific">Spinacia oleracea</name>
    <name type="common">Spinach</name>
    <dbReference type="NCBI Taxonomy" id="3562"/>
    <lineage>
        <taxon>Eukaryota</taxon>
        <taxon>Viridiplantae</taxon>
        <taxon>Streptophyta</taxon>
        <taxon>Embryophyta</taxon>
        <taxon>Tracheophyta</taxon>
        <taxon>Spermatophyta</taxon>
        <taxon>Magnoliopsida</taxon>
        <taxon>eudicotyledons</taxon>
        <taxon>Gunneridae</taxon>
        <taxon>Pentapetalae</taxon>
        <taxon>Caryophyllales</taxon>
        <taxon>Chenopodiaceae</taxon>
        <taxon>Chenopodioideae</taxon>
        <taxon>Anserineae</taxon>
        <taxon>Spinacia</taxon>
    </lineage>
</organism>
<dbReference type="Pfam" id="PF13359">
    <property type="entry name" value="DDE_Tnp_4"/>
    <property type="match status" value="1"/>
</dbReference>
<keyword evidence="5" id="KW-0479">Metal-binding</keyword>
<comment type="subcellular location">
    <subcellularLocation>
        <location evidence="2">Nucleus</location>
    </subcellularLocation>
</comment>
<evidence type="ECO:0000256" key="2">
    <source>
        <dbReference type="ARBA" id="ARBA00004123"/>
    </source>
</evidence>
<evidence type="ECO:0000256" key="1">
    <source>
        <dbReference type="ARBA" id="ARBA00001968"/>
    </source>
</evidence>
<protein>
    <recommendedName>
        <fullName evidence="12">DDE Tnp4 domain-containing protein</fullName>
    </recommendedName>
</protein>
<dbReference type="PANTHER" id="PTHR22930">
    <property type="match status" value="1"/>
</dbReference>
<keyword evidence="4" id="KW-0540">Nuclease</keyword>
<comment type="similarity">
    <text evidence="3">Belongs to the HARBI1 family.</text>
</comment>
<dbReference type="PANTHER" id="PTHR22930:SF268">
    <property type="entry name" value="NUCLEASE HARBI1"/>
    <property type="match status" value="1"/>
</dbReference>
<sequence length="380" mass="43223">MAIAIAIGYITHTFILSTCATLPNYIDRTPLESESERASIRDTMLQLFTKHPSVCRHMTRMSTEAFAKLVQILKGRGLLRDSRRSSVEEQVAKFLFVVGHNIRNRTNGGIFRRSPETNSRHFHNVLEAIIMLEDIFLIQPDGSSVPPEIQNSHRFSPYFKDCVGAIDGTHFRVKASSDSVNRYRGRKNFPTQNVLASCSFDLKFTYVLPGWEGSASDSRIIKDALRRFYLVDAGFMLNSGLIAPYRGVRYHLKEYSKRAPENAHELFNLRHSSLRNAIERAFGVLKKRFPIVASGTEPHFGVDSQTDVILACCILHNYLMGIDPDEDLIAEVDAEILVRRRHRSRLLVNNPVECGQGKRIRDNIAKEMWNDYIKSRGHGS</sequence>
<feature type="domain" description="DDE Tnp4" evidence="8">
    <location>
        <begin position="166"/>
        <end position="317"/>
    </location>
</feature>
<dbReference type="Pfam" id="PF26138">
    <property type="entry name" value="DUF8040"/>
    <property type="match status" value="1"/>
</dbReference>
<evidence type="ECO:0000256" key="7">
    <source>
        <dbReference type="ARBA" id="ARBA00023242"/>
    </source>
</evidence>
<evidence type="ECO:0000256" key="6">
    <source>
        <dbReference type="ARBA" id="ARBA00022801"/>
    </source>
</evidence>
<accession>A0ABM3R7C6</accession>
<evidence type="ECO:0000259" key="8">
    <source>
        <dbReference type="Pfam" id="PF13359"/>
    </source>
</evidence>
<keyword evidence="7" id="KW-0539">Nucleus</keyword>
<evidence type="ECO:0000256" key="4">
    <source>
        <dbReference type="ARBA" id="ARBA00022722"/>
    </source>
</evidence>
<dbReference type="InterPro" id="IPR045249">
    <property type="entry name" value="HARBI1-like"/>
</dbReference>
<name>A0ABM3R7C6_SPIOL</name>
<evidence type="ECO:0000313" key="11">
    <source>
        <dbReference type="RefSeq" id="XP_056691522.1"/>
    </source>
</evidence>
<feature type="domain" description="DUF8040" evidence="9">
    <location>
        <begin position="43"/>
        <end position="130"/>
    </location>
</feature>
<reference evidence="10" key="1">
    <citation type="journal article" date="2021" name="Nat. Commun.">
        <title>Genomic analyses provide insights into spinach domestication and the genetic basis of agronomic traits.</title>
        <authorList>
            <person name="Cai X."/>
            <person name="Sun X."/>
            <person name="Xu C."/>
            <person name="Sun H."/>
            <person name="Wang X."/>
            <person name="Ge C."/>
            <person name="Zhang Z."/>
            <person name="Wang Q."/>
            <person name="Fei Z."/>
            <person name="Jiao C."/>
            <person name="Wang Q."/>
        </authorList>
    </citation>
    <scope>NUCLEOTIDE SEQUENCE [LARGE SCALE GENOMIC DNA]</scope>
    <source>
        <strain evidence="10">cv. Varoflay</strain>
    </source>
</reference>
<evidence type="ECO:0000259" key="9">
    <source>
        <dbReference type="Pfam" id="PF26138"/>
    </source>
</evidence>
<keyword evidence="6" id="KW-0378">Hydrolase</keyword>
<keyword evidence="10" id="KW-1185">Reference proteome</keyword>
<dbReference type="GeneID" id="130467084"/>
<evidence type="ECO:0008006" key="12">
    <source>
        <dbReference type="Google" id="ProtNLM"/>
    </source>
</evidence>
<dbReference type="InterPro" id="IPR058353">
    <property type="entry name" value="DUF8040"/>
</dbReference>
<proteinExistence type="inferred from homology"/>
<reference evidence="11" key="2">
    <citation type="submission" date="2025-08" db="UniProtKB">
        <authorList>
            <consortium name="RefSeq"/>
        </authorList>
    </citation>
    <scope>IDENTIFICATION</scope>
    <source>
        <tissue evidence="11">Leaf</tissue>
    </source>
</reference>
<comment type="cofactor">
    <cofactor evidence="1">
        <name>a divalent metal cation</name>
        <dbReference type="ChEBI" id="CHEBI:60240"/>
    </cofactor>
</comment>
<dbReference type="RefSeq" id="XP_056691522.1">
    <property type="nucleotide sequence ID" value="XM_056835544.1"/>
</dbReference>
<dbReference type="InterPro" id="IPR027806">
    <property type="entry name" value="HARBI1_dom"/>
</dbReference>
<evidence type="ECO:0000313" key="10">
    <source>
        <dbReference type="Proteomes" id="UP000813463"/>
    </source>
</evidence>
<dbReference type="Proteomes" id="UP000813463">
    <property type="component" value="Chromosome 2"/>
</dbReference>
<evidence type="ECO:0000256" key="3">
    <source>
        <dbReference type="ARBA" id="ARBA00006958"/>
    </source>
</evidence>
<evidence type="ECO:0000256" key="5">
    <source>
        <dbReference type="ARBA" id="ARBA00022723"/>
    </source>
</evidence>